<comment type="caution">
    <text evidence="1">The sequence shown here is derived from an EMBL/GenBank/DDBJ whole genome shotgun (WGS) entry which is preliminary data.</text>
</comment>
<reference evidence="1 2" key="1">
    <citation type="submission" date="2018-06" db="EMBL/GenBank/DDBJ databases">
        <authorList>
            <consortium name="Pathogen Informatics"/>
            <person name="Doyle S."/>
        </authorList>
    </citation>
    <scope>NUCLEOTIDE SEQUENCE [LARGE SCALE GENOMIC DNA]</scope>
    <source>
        <strain evidence="1 2">NCTC11212</strain>
    </source>
</reference>
<evidence type="ECO:0000313" key="2">
    <source>
        <dbReference type="Proteomes" id="UP000251937"/>
    </source>
</evidence>
<name>A0AAX2IID1_9FLAO</name>
<evidence type="ECO:0000313" key="1">
    <source>
        <dbReference type="EMBL" id="SQA88390.1"/>
    </source>
</evidence>
<dbReference type="EMBL" id="UAVR01000006">
    <property type="protein sequence ID" value="SQA88390.1"/>
    <property type="molecule type" value="Genomic_DNA"/>
</dbReference>
<organism evidence="1 2">
    <name type="scientific">Chryseobacterium balustinum</name>
    <dbReference type="NCBI Taxonomy" id="246"/>
    <lineage>
        <taxon>Bacteria</taxon>
        <taxon>Pseudomonadati</taxon>
        <taxon>Bacteroidota</taxon>
        <taxon>Flavobacteriia</taxon>
        <taxon>Flavobacteriales</taxon>
        <taxon>Weeksellaceae</taxon>
        <taxon>Chryseobacterium group</taxon>
        <taxon>Chryseobacterium</taxon>
    </lineage>
</organism>
<dbReference type="Proteomes" id="UP000251937">
    <property type="component" value="Unassembled WGS sequence"/>
</dbReference>
<protein>
    <submittedName>
        <fullName evidence="1">Uncharacterized protein</fullName>
    </submittedName>
</protein>
<dbReference type="AlphaFoldDB" id="A0AAX2IID1"/>
<sequence length="98" mass="10487">MLRSINPASPLLLKISPTIVANLASLVPLESVLQAIVILGVDGLFTVLVTIEVIGSSETIFFIGNSLYLNEPKYWSTILIVLSKSKSPTKTTAMLLGT</sequence>
<proteinExistence type="predicted"/>
<gene>
    <name evidence="1" type="ORF">NCTC11212_01273</name>
</gene>
<accession>A0AAX2IID1</accession>